<dbReference type="STRING" id="137246.A0A401S5U6"/>
<dbReference type="PROSITE" id="PS50178">
    <property type="entry name" value="ZF_FYVE"/>
    <property type="match status" value="1"/>
</dbReference>
<dbReference type="SUPFAM" id="SSF50729">
    <property type="entry name" value="PH domain-like"/>
    <property type="match status" value="1"/>
</dbReference>
<protein>
    <recommendedName>
        <fullName evidence="10">FYVE-type domain-containing protein</fullName>
    </recommendedName>
</protein>
<dbReference type="GO" id="GO:0008270">
    <property type="term" value="F:zinc ion binding"/>
    <property type="evidence" value="ECO:0007669"/>
    <property type="project" value="UniProtKB-KW"/>
</dbReference>
<feature type="region of interest" description="Disordered" evidence="5">
    <location>
        <begin position="1"/>
        <end position="21"/>
    </location>
</feature>
<reference evidence="8 9" key="1">
    <citation type="journal article" date="2018" name="Nat. Ecol. Evol.">
        <title>Shark genomes provide insights into elasmobranch evolution and the origin of vertebrates.</title>
        <authorList>
            <person name="Hara Y"/>
            <person name="Yamaguchi K"/>
            <person name="Onimaru K"/>
            <person name="Kadota M"/>
            <person name="Koyanagi M"/>
            <person name="Keeley SD"/>
            <person name="Tatsumi K"/>
            <person name="Tanaka K"/>
            <person name="Motone F"/>
            <person name="Kageyama Y"/>
            <person name="Nozu R"/>
            <person name="Adachi N"/>
            <person name="Nishimura O"/>
            <person name="Nakagawa R"/>
            <person name="Tanegashima C"/>
            <person name="Kiyatake I"/>
            <person name="Matsumoto R"/>
            <person name="Murakumo K"/>
            <person name="Nishida K"/>
            <person name="Terakita A"/>
            <person name="Kuratani S"/>
            <person name="Sato K"/>
            <person name="Hyodo S Kuraku.S."/>
        </authorList>
    </citation>
    <scope>NUCLEOTIDE SEQUENCE [LARGE SCALE GENOMIC DNA]</scope>
</reference>
<evidence type="ECO:0000256" key="5">
    <source>
        <dbReference type="SAM" id="MobiDB-lite"/>
    </source>
</evidence>
<dbReference type="GO" id="GO:0008333">
    <property type="term" value="P:endosome to lysosome transport"/>
    <property type="evidence" value="ECO:0007669"/>
    <property type="project" value="TreeGrafter"/>
</dbReference>
<dbReference type="PANTHER" id="PTHR46280:SF2">
    <property type="entry name" value="PLECKSTRIN HOMOLOGY DOMAIN-CONTAINING FAMILY F MEMBER 1"/>
    <property type="match status" value="1"/>
</dbReference>
<dbReference type="GO" id="GO:0007032">
    <property type="term" value="P:endosome organization"/>
    <property type="evidence" value="ECO:0007669"/>
    <property type="project" value="TreeGrafter"/>
</dbReference>
<evidence type="ECO:0000259" key="6">
    <source>
        <dbReference type="PROSITE" id="PS50003"/>
    </source>
</evidence>
<dbReference type="GO" id="GO:0005764">
    <property type="term" value="C:lysosome"/>
    <property type="evidence" value="ECO:0007669"/>
    <property type="project" value="TreeGrafter"/>
</dbReference>
<evidence type="ECO:0000259" key="7">
    <source>
        <dbReference type="PROSITE" id="PS50178"/>
    </source>
</evidence>
<dbReference type="InterPro" id="IPR011993">
    <property type="entry name" value="PH-like_dom_sf"/>
</dbReference>
<dbReference type="Gene3D" id="2.30.29.30">
    <property type="entry name" value="Pleckstrin-homology domain (PH domain)/Phosphotyrosine-binding domain (PTB)"/>
    <property type="match status" value="1"/>
</dbReference>
<name>A0A401S5U6_CHIPU</name>
<proteinExistence type="predicted"/>
<dbReference type="GO" id="GO:0005769">
    <property type="term" value="C:early endosome"/>
    <property type="evidence" value="ECO:0007669"/>
    <property type="project" value="TreeGrafter"/>
</dbReference>
<dbReference type="FunFam" id="3.30.40.10:FF:000284">
    <property type="entry name" value="pleckstrin homology domain-containing family F member 1"/>
    <property type="match status" value="1"/>
</dbReference>
<feature type="domain" description="FYVE-type" evidence="7">
    <location>
        <begin position="200"/>
        <end position="260"/>
    </location>
</feature>
<dbReference type="InterPro" id="IPR037871">
    <property type="entry name" value="PH_Phafin"/>
</dbReference>
<dbReference type="PANTHER" id="PTHR46280">
    <property type="entry name" value="PLECKSTRIN HOMOLOGY DOMAIN-CONTAINING FAMILY F MEMBER 2-RELATED"/>
    <property type="match status" value="1"/>
</dbReference>
<dbReference type="InterPro" id="IPR013083">
    <property type="entry name" value="Znf_RING/FYVE/PHD"/>
</dbReference>
<dbReference type="FunFam" id="2.30.29.30:FF:000167">
    <property type="entry name" value="Pleckstrin homology domain-containing family F member 2"/>
    <property type="match status" value="1"/>
</dbReference>
<accession>A0A401S5U6</accession>
<keyword evidence="2 4" id="KW-0863">Zinc-finger</keyword>
<dbReference type="PROSITE" id="PS50003">
    <property type="entry name" value="PH_DOMAIN"/>
    <property type="match status" value="1"/>
</dbReference>
<evidence type="ECO:0000313" key="9">
    <source>
        <dbReference type="Proteomes" id="UP000287033"/>
    </source>
</evidence>
<dbReference type="Proteomes" id="UP000287033">
    <property type="component" value="Unassembled WGS sequence"/>
</dbReference>
<dbReference type="InterPro" id="IPR011011">
    <property type="entry name" value="Znf_FYVE_PHD"/>
</dbReference>
<keyword evidence="9" id="KW-1185">Reference proteome</keyword>
<dbReference type="InterPro" id="IPR017455">
    <property type="entry name" value="Znf_FYVE-rel"/>
</dbReference>
<dbReference type="Gene3D" id="3.30.40.10">
    <property type="entry name" value="Zinc/RING finger domain, C3HC4 (zinc finger)"/>
    <property type="match status" value="1"/>
</dbReference>
<gene>
    <name evidence="8" type="ORF">chiPu_0004174</name>
</gene>
<keyword evidence="1" id="KW-0479">Metal-binding</keyword>
<dbReference type="AlphaFoldDB" id="A0A401S5U6"/>
<dbReference type="SMART" id="SM00233">
    <property type="entry name" value="PH"/>
    <property type="match status" value="1"/>
</dbReference>
<feature type="domain" description="PH" evidence="6">
    <location>
        <begin position="83"/>
        <end position="179"/>
    </location>
</feature>
<keyword evidence="3" id="KW-0862">Zinc</keyword>
<dbReference type="InterPro" id="IPR000306">
    <property type="entry name" value="Znf_FYVE"/>
</dbReference>
<dbReference type="OrthoDB" id="70570at2759"/>
<dbReference type="Pfam" id="PF00169">
    <property type="entry name" value="PH"/>
    <property type="match status" value="1"/>
</dbReference>
<feature type="compositionally biased region" description="Acidic residues" evidence="5">
    <location>
        <begin position="276"/>
        <end position="294"/>
    </location>
</feature>
<dbReference type="SMART" id="SM00064">
    <property type="entry name" value="FYVE"/>
    <property type="match status" value="1"/>
</dbReference>
<comment type="caution">
    <text evidence="8">The sequence shown here is derived from an EMBL/GenBank/DDBJ whole genome shotgun (WGS) entry which is preliminary data.</text>
</comment>
<evidence type="ECO:0000256" key="4">
    <source>
        <dbReference type="PROSITE-ProRule" id="PRU00091"/>
    </source>
</evidence>
<organism evidence="8 9">
    <name type="scientific">Chiloscyllium punctatum</name>
    <name type="common">Brownbanded bambooshark</name>
    <name type="synonym">Hemiscyllium punctatum</name>
    <dbReference type="NCBI Taxonomy" id="137246"/>
    <lineage>
        <taxon>Eukaryota</taxon>
        <taxon>Metazoa</taxon>
        <taxon>Chordata</taxon>
        <taxon>Craniata</taxon>
        <taxon>Vertebrata</taxon>
        <taxon>Chondrichthyes</taxon>
        <taxon>Elasmobranchii</taxon>
        <taxon>Galeomorphii</taxon>
        <taxon>Galeoidea</taxon>
        <taxon>Orectolobiformes</taxon>
        <taxon>Hemiscylliidae</taxon>
        <taxon>Chiloscyllium</taxon>
    </lineage>
</organism>
<feature type="region of interest" description="Disordered" evidence="5">
    <location>
        <begin position="271"/>
        <end position="313"/>
    </location>
</feature>
<evidence type="ECO:0000256" key="2">
    <source>
        <dbReference type="ARBA" id="ARBA00022771"/>
    </source>
</evidence>
<dbReference type="InterPro" id="IPR001849">
    <property type="entry name" value="PH_domain"/>
</dbReference>
<dbReference type="GO" id="GO:2001244">
    <property type="term" value="P:positive regulation of intrinsic apoptotic signaling pathway"/>
    <property type="evidence" value="ECO:0007669"/>
    <property type="project" value="TreeGrafter"/>
</dbReference>
<dbReference type="EMBL" id="BEZZ01000097">
    <property type="protein sequence ID" value="GCC25763.1"/>
    <property type="molecule type" value="Genomic_DNA"/>
</dbReference>
<sequence length="313" mass="36213">MPFEQTLQCRTKDQPGCPKSYSHQIKEHQRRRLTAVSWRTLTEGLVSRMVDRLMNTEINTQRIVAVENCFGATGQPLVLHGRVLVGEGLLTKVCRKKPKPRMFFLFNDILVYGSIIIHKKKYTSQQIIPLEDVSVEDLPDNDSLKNQWMIKTSRKSFVVCAATRPEKEDWMKHINKCIKQLLEKTGKAPSTEHAAPWIPDKMTEICMRCTQKKFNTLIRRHHCRNCGFVVCHSCSKHKFLMPKLSSKPLRVCTLCYNNLMEEKDKISTLERKADEITDLNDDEGDDKSSDDEKEELGQEPLFLTDLSWSSFHT</sequence>
<dbReference type="InterPro" id="IPR051765">
    <property type="entry name" value="PH_domain-containing_F"/>
</dbReference>
<dbReference type="OMA" id="DDKADQW"/>
<dbReference type="GO" id="GO:0035091">
    <property type="term" value="F:phosphatidylinositol binding"/>
    <property type="evidence" value="ECO:0007669"/>
    <property type="project" value="TreeGrafter"/>
</dbReference>
<dbReference type="SUPFAM" id="SSF57903">
    <property type="entry name" value="FYVE/PHD zinc finger"/>
    <property type="match status" value="1"/>
</dbReference>
<evidence type="ECO:0000313" key="8">
    <source>
        <dbReference type="EMBL" id="GCC25763.1"/>
    </source>
</evidence>
<evidence type="ECO:0000256" key="1">
    <source>
        <dbReference type="ARBA" id="ARBA00022723"/>
    </source>
</evidence>
<dbReference type="Pfam" id="PF01363">
    <property type="entry name" value="FYVE"/>
    <property type="match status" value="1"/>
</dbReference>
<dbReference type="GO" id="GO:0010508">
    <property type="term" value="P:positive regulation of autophagy"/>
    <property type="evidence" value="ECO:0007669"/>
    <property type="project" value="TreeGrafter"/>
</dbReference>
<evidence type="ECO:0000256" key="3">
    <source>
        <dbReference type="ARBA" id="ARBA00022833"/>
    </source>
</evidence>
<dbReference type="CDD" id="cd01218">
    <property type="entry name" value="PH_Phafin2-like"/>
    <property type="match status" value="1"/>
</dbReference>
<evidence type="ECO:0008006" key="10">
    <source>
        <dbReference type="Google" id="ProtNLM"/>
    </source>
</evidence>